<dbReference type="EMBL" id="JBHLZU010000010">
    <property type="protein sequence ID" value="MFB9904884.1"/>
    <property type="molecule type" value="Genomic_DNA"/>
</dbReference>
<proteinExistence type="predicted"/>
<dbReference type="RefSeq" id="WP_377852081.1">
    <property type="nucleotide sequence ID" value="NZ_JBHLZU010000010.1"/>
</dbReference>
<sequence length="206" mass="21761">MERFGGYFVVGVVGVDVAPGGPALREVYRGEGLAGRIDDVCRRLGTTERRVGASILFQGYAARVWSPLLGAVALGLPVPALDSDEIHWTESGFVSARPLRESTETITAIAVEQHLEPMMSALRKEVPVADGLLWGNAASSLVGTMKVIANAGALDRRTSDVAAEVLEHDALRAAGGFTDGGYQRRSCCLYYRVPGGGLCGDCVLAP</sequence>
<keyword evidence="3" id="KW-1185">Reference proteome</keyword>
<evidence type="ECO:0000259" key="1">
    <source>
        <dbReference type="Pfam" id="PF11575"/>
    </source>
</evidence>
<feature type="domain" description="Ferric siderophore reductase C-terminal" evidence="1">
    <location>
        <begin position="184"/>
        <end position="204"/>
    </location>
</feature>
<comment type="caution">
    <text evidence="2">The sequence shown here is derived from an EMBL/GenBank/DDBJ whole genome shotgun (WGS) entry which is preliminary data.</text>
</comment>
<reference evidence="2 3" key="1">
    <citation type="submission" date="2024-09" db="EMBL/GenBank/DDBJ databases">
        <authorList>
            <person name="Sun Q."/>
            <person name="Mori K."/>
        </authorList>
    </citation>
    <scope>NUCLEOTIDE SEQUENCE [LARGE SCALE GENOMIC DNA]</scope>
    <source>
        <strain evidence="2 3">TBRC 7907</strain>
    </source>
</reference>
<dbReference type="Pfam" id="PF11575">
    <property type="entry name" value="FhuF_C"/>
    <property type="match status" value="1"/>
</dbReference>
<organism evidence="2 3">
    <name type="scientific">Allokutzneria oryzae</name>
    <dbReference type="NCBI Taxonomy" id="1378989"/>
    <lineage>
        <taxon>Bacteria</taxon>
        <taxon>Bacillati</taxon>
        <taxon>Actinomycetota</taxon>
        <taxon>Actinomycetes</taxon>
        <taxon>Pseudonocardiales</taxon>
        <taxon>Pseudonocardiaceae</taxon>
        <taxon>Allokutzneria</taxon>
    </lineage>
</organism>
<dbReference type="Proteomes" id="UP001589693">
    <property type="component" value="Unassembled WGS sequence"/>
</dbReference>
<evidence type="ECO:0000313" key="2">
    <source>
        <dbReference type="EMBL" id="MFB9904884.1"/>
    </source>
</evidence>
<protein>
    <submittedName>
        <fullName evidence="2">(2Fe-2S)-binding protein</fullName>
    </submittedName>
</protein>
<evidence type="ECO:0000313" key="3">
    <source>
        <dbReference type="Proteomes" id="UP001589693"/>
    </source>
</evidence>
<gene>
    <name evidence="2" type="ORF">ACFFQA_13155</name>
</gene>
<accession>A0ABV5ZVG6</accession>
<name>A0ABV5ZVG6_9PSEU</name>
<dbReference type="InterPro" id="IPR024726">
    <property type="entry name" value="FhuF_C"/>
</dbReference>